<organism evidence="1 2">
    <name type="scientific">Smittium mucronatum</name>
    <dbReference type="NCBI Taxonomy" id="133383"/>
    <lineage>
        <taxon>Eukaryota</taxon>
        <taxon>Fungi</taxon>
        <taxon>Fungi incertae sedis</taxon>
        <taxon>Zoopagomycota</taxon>
        <taxon>Kickxellomycotina</taxon>
        <taxon>Harpellomycetes</taxon>
        <taxon>Harpellales</taxon>
        <taxon>Legeriomycetaceae</taxon>
        <taxon>Smittium</taxon>
    </lineage>
</organism>
<proteinExistence type="predicted"/>
<comment type="caution">
    <text evidence="1">The sequence shown here is derived from an EMBL/GenBank/DDBJ whole genome shotgun (WGS) entry which is preliminary data.</text>
</comment>
<evidence type="ECO:0000313" key="1">
    <source>
        <dbReference type="EMBL" id="OLY81632.1"/>
    </source>
</evidence>
<dbReference type="EMBL" id="LSSL01002298">
    <property type="protein sequence ID" value="OLY81632.1"/>
    <property type="molecule type" value="Genomic_DNA"/>
</dbReference>
<keyword evidence="2" id="KW-1185">Reference proteome</keyword>
<gene>
    <name evidence="1" type="ORF">AYI68_g4261</name>
</gene>
<evidence type="ECO:0008006" key="3">
    <source>
        <dbReference type="Google" id="ProtNLM"/>
    </source>
</evidence>
<sequence>MVGVDLNYLKLIFKYNTIFNCSHKYAFEKCLLGDFAPGLEYVSELGYDFKKESSQLFPSVFKSEKASSIKFLANSGIDIHKTEPEILYNAFKESNLELAQILINNDTSFGTDVIEYLSYPYEKIPKELCAFLYRNKEKFGYSTEEAIIDSIKSKNIELLTSLLDSEKDDLLGYSSSLIHGIANQDLNIVKLLVNFFISRTNSETNEWGYLLERAVGDNKRDIVGSIIKRVKKPYINGSGMNLALDSIKNSFPIVLSMVLKEKNFNLEILNQFRLEAENGNYTESLIIIDGFMNSGANKGSQLP</sequence>
<evidence type="ECO:0000313" key="2">
    <source>
        <dbReference type="Proteomes" id="UP000187455"/>
    </source>
</evidence>
<protein>
    <recommendedName>
        <fullName evidence="3">Ankyrin repeat protein</fullName>
    </recommendedName>
</protein>
<accession>A0A1R0GXL2</accession>
<dbReference type="AlphaFoldDB" id="A0A1R0GXL2"/>
<dbReference type="Proteomes" id="UP000187455">
    <property type="component" value="Unassembled WGS sequence"/>
</dbReference>
<reference evidence="1 2" key="1">
    <citation type="journal article" date="2016" name="Mol. Biol. Evol.">
        <title>Genome-Wide Survey of Gut Fungi (Harpellales) Reveals the First Horizontally Transferred Ubiquitin Gene from a Mosquito Host.</title>
        <authorList>
            <person name="Wang Y."/>
            <person name="White M.M."/>
            <person name="Kvist S."/>
            <person name="Moncalvo J.M."/>
        </authorList>
    </citation>
    <scope>NUCLEOTIDE SEQUENCE [LARGE SCALE GENOMIC DNA]</scope>
    <source>
        <strain evidence="1 2">ALG-7-W6</strain>
    </source>
</reference>
<name>A0A1R0GXL2_9FUNG</name>
<dbReference type="SUPFAM" id="SSF140860">
    <property type="entry name" value="Pseudo ankyrin repeat-like"/>
    <property type="match status" value="1"/>
</dbReference>